<dbReference type="AlphaFoldDB" id="A0A9Q1EV83"/>
<evidence type="ECO:0000256" key="1">
    <source>
        <dbReference type="SAM" id="MobiDB-lite"/>
    </source>
</evidence>
<dbReference type="Proteomes" id="UP001152622">
    <property type="component" value="Chromosome 12"/>
</dbReference>
<organism evidence="2 3">
    <name type="scientific">Synaphobranchus kaupii</name>
    <name type="common">Kaup's arrowtooth eel</name>
    <dbReference type="NCBI Taxonomy" id="118154"/>
    <lineage>
        <taxon>Eukaryota</taxon>
        <taxon>Metazoa</taxon>
        <taxon>Chordata</taxon>
        <taxon>Craniata</taxon>
        <taxon>Vertebrata</taxon>
        <taxon>Euteleostomi</taxon>
        <taxon>Actinopterygii</taxon>
        <taxon>Neopterygii</taxon>
        <taxon>Teleostei</taxon>
        <taxon>Anguilliformes</taxon>
        <taxon>Synaphobranchidae</taxon>
        <taxon>Synaphobranchus</taxon>
    </lineage>
</organism>
<proteinExistence type="predicted"/>
<accession>A0A9Q1EV83</accession>
<protein>
    <submittedName>
        <fullName evidence="2">Uncharacterized protein</fullName>
    </submittedName>
</protein>
<evidence type="ECO:0000313" key="2">
    <source>
        <dbReference type="EMBL" id="KAJ8345649.1"/>
    </source>
</evidence>
<reference evidence="2" key="1">
    <citation type="journal article" date="2023" name="Science">
        <title>Genome structures resolve the early diversification of teleost fishes.</title>
        <authorList>
            <person name="Parey E."/>
            <person name="Louis A."/>
            <person name="Montfort J."/>
            <person name="Bouchez O."/>
            <person name="Roques C."/>
            <person name="Iampietro C."/>
            <person name="Lluch J."/>
            <person name="Castinel A."/>
            <person name="Donnadieu C."/>
            <person name="Desvignes T."/>
            <person name="Floi Bucao C."/>
            <person name="Jouanno E."/>
            <person name="Wen M."/>
            <person name="Mejri S."/>
            <person name="Dirks R."/>
            <person name="Jansen H."/>
            <person name="Henkel C."/>
            <person name="Chen W.J."/>
            <person name="Zahm M."/>
            <person name="Cabau C."/>
            <person name="Klopp C."/>
            <person name="Thompson A.W."/>
            <person name="Robinson-Rechavi M."/>
            <person name="Braasch I."/>
            <person name="Lecointre G."/>
            <person name="Bobe J."/>
            <person name="Postlethwait J.H."/>
            <person name="Berthelot C."/>
            <person name="Roest Crollius H."/>
            <person name="Guiguen Y."/>
        </authorList>
    </citation>
    <scope>NUCLEOTIDE SEQUENCE</scope>
    <source>
        <strain evidence="2">WJC10195</strain>
    </source>
</reference>
<evidence type="ECO:0000313" key="3">
    <source>
        <dbReference type="Proteomes" id="UP001152622"/>
    </source>
</evidence>
<comment type="caution">
    <text evidence="2">The sequence shown here is derived from an EMBL/GenBank/DDBJ whole genome shotgun (WGS) entry which is preliminary data.</text>
</comment>
<dbReference type="EMBL" id="JAINUF010000012">
    <property type="protein sequence ID" value="KAJ8345649.1"/>
    <property type="molecule type" value="Genomic_DNA"/>
</dbReference>
<feature type="region of interest" description="Disordered" evidence="1">
    <location>
        <begin position="32"/>
        <end position="61"/>
    </location>
</feature>
<feature type="compositionally biased region" description="Polar residues" evidence="1">
    <location>
        <begin position="32"/>
        <end position="44"/>
    </location>
</feature>
<keyword evidence="3" id="KW-1185">Reference proteome</keyword>
<gene>
    <name evidence="2" type="ORF">SKAU_G00298420</name>
</gene>
<name>A0A9Q1EV83_SYNKA</name>
<sequence length="89" mass="9696">MGGATQYARHLYENLTNALAAVIISRACKQSSEPRAAQGSSARPSESLPLEDTRSAPDGQNLYSTCSISQFRSSRIDAVNERTIVVFEF</sequence>